<evidence type="ECO:0000256" key="2">
    <source>
        <dbReference type="ARBA" id="ARBA00022980"/>
    </source>
</evidence>
<feature type="region of interest" description="Disordered" evidence="5">
    <location>
        <begin position="1"/>
        <end position="24"/>
    </location>
</feature>
<dbReference type="InterPro" id="IPR001147">
    <property type="entry name" value="Ribosomal_eL21"/>
</dbReference>
<evidence type="ECO:0000256" key="5">
    <source>
        <dbReference type="SAM" id="MobiDB-lite"/>
    </source>
</evidence>
<dbReference type="PANTHER" id="PTHR20981">
    <property type="entry name" value="60S RIBOSOMAL PROTEIN L21"/>
    <property type="match status" value="1"/>
</dbReference>
<keyword evidence="2" id="KW-0689">Ribosomal protein</keyword>
<dbReference type="AlphaFoldDB" id="A0A7J7S558"/>
<keyword evidence="3" id="KW-0687">Ribonucleoprotein</keyword>
<comment type="caution">
    <text evidence="6">The sequence shown here is derived from an EMBL/GenBank/DDBJ whole genome shotgun (WGS) entry which is preliminary data.</text>
</comment>
<dbReference type="FunFam" id="2.30.30.70:FF:000001">
    <property type="entry name" value="60S ribosomal protein L21"/>
    <property type="match status" value="1"/>
</dbReference>
<reference evidence="6 7" key="1">
    <citation type="journal article" date="2020" name="Nature">
        <title>Six reference-quality genomes reveal evolution of bat adaptations.</title>
        <authorList>
            <person name="Jebb D."/>
            <person name="Huang Z."/>
            <person name="Pippel M."/>
            <person name="Hughes G.M."/>
            <person name="Lavrichenko K."/>
            <person name="Devanna P."/>
            <person name="Winkler S."/>
            <person name="Jermiin L.S."/>
            <person name="Skirmuntt E.C."/>
            <person name="Katzourakis A."/>
            <person name="Burkitt-Gray L."/>
            <person name="Ray D.A."/>
            <person name="Sullivan K.A.M."/>
            <person name="Roscito J.G."/>
            <person name="Kirilenko B.M."/>
            <person name="Davalos L.M."/>
            <person name="Corthals A.P."/>
            <person name="Power M.L."/>
            <person name="Jones G."/>
            <person name="Ransome R.D."/>
            <person name="Dechmann D.K.N."/>
            <person name="Locatelli A.G."/>
            <person name="Puechmaille S.J."/>
            <person name="Fedrigo O."/>
            <person name="Jarvis E.D."/>
            <person name="Hiller M."/>
            <person name="Vernes S.C."/>
            <person name="Myers E.W."/>
            <person name="Teeling E.C."/>
        </authorList>
    </citation>
    <scope>NUCLEOTIDE SEQUENCE [LARGE SCALE GENOMIC DNA]</scope>
    <source>
        <strain evidence="6">MPipKuh1</strain>
        <tissue evidence="6">Flight muscle</tissue>
    </source>
</reference>
<evidence type="ECO:0000256" key="1">
    <source>
        <dbReference type="ARBA" id="ARBA00008427"/>
    </source>
</evidence>
<dbReference type="GO" id="GO:1990904">
    <property type="term" value="C:ribonucleoprotein complex"/>
    <property type="evidence" value="ECO:0007669"/>
    <property type="project" value="UniProtKB-KW"/>
</dbReference>
<evidence type="ECO:0000313" key="6">
    <source>
        <dbReference type="EMBL" id="KAF6283463.1"/>
    </source>
</evidence>
<gene>
    <name evidence="6" type="ORF">mPipKuh1_001590</name>
</gene>
<dbReference type="GO" id="GO:0003735">
    <property type="term" value="F:structural constituent of ribosome"/>
    <property type="evidence" value="ECO:0007669"/>
    <property type="project" value="InterPro"/>
</dbReference>
<sequence>MLHQPVPAGGEPLGLQWDQRSNQVGPARGSQWPWFHRLICQNANTKGERRGTRYMLSRPFRKHGIVPLATYMRTYEKGDIVDMKGMGAVHKGTPPNVTMATLEESTISPSMQWVLR</sequence>
<evidence type="ECO:0000313" key="7">
    <source>
        <dbReference type="Proteomes" id="UP000558488"/>
    </source>
</evidence>
<protein>
    <recommendedName>
        <fullName evidence="4">60S ribosomal protein L21</fullName>
    </recommendedName>
</protein>
<comment type="similarity">
    <text evidence="1">Belongs to the eukaryotic ribosomal protein eL21 family.</text>
</comment>
<dbReference type="GO" id="GO:0005840">
    <property type="term" value="C:ribosome"/>
    <property type="evidence" value="ECO:0007669"/>
    <property type="project" value="UniProtKB-KW"/>
</dbReference>
<keyword evidence="7" id="KW-1185">Reference proteome</keyword>
<dbReference type="GO" id="GO:0031090">
    <property type="term" value="C:organelle membrane"/>
    <property type="evidence" value="ECO:0007669"/>
    <property type="project" value="UniProtKB-ARBA"/>
</dbReference>
<dbReference type="EMBL" id="JACAGB010000050">
    <property type="protein sequence ID" value="KAF6283463.1"/>
    <property type="molecule type" value="Genomic_DNA"/>
</dbReference>
<accession>A0A7J7S558</accession>
<dbReference type="SUPFAM" id="SSF50104">
    <property type="entry name" value="Translation proteins SH3-like domain"/>
    <property type="match status" value="1"/>
</dbReference>
<proteinExistence type="inferred from homology"/>
<dbReference type="Pfam" id="PF01157">
    <property type="entry name" value="Ribosomal_L21e"/>
    <property type="match status" value="1"/>
</dbReference>
<dbReference type="Proteomes" id="UP000558488">
    <property type="component" value="Unassembled WGS sequence"/>
</dbReference>
<dbReference type="InterPro" id="IPR036948">
    <property type="entry name" value="Ribosomal_eL21_sf"/>
</dbReference>
<evidence type="ECO:0000256" key="4">
    <source>
        <dbReference type="ARBA" id="ARBA00035327"/>
    </source>
</evidence>
<organism evidence="6 7">
    <name type="scientific">Pipistrellus kuhlii</name>
    <name type="common">Kuhl's pipistrelle</name>
    <dbReference type="NCBI Taxonomy" id="59472"/>
    <lineage>
        <taxon>Eukaryota</taxon>
        <taxon>Metazoa</taxon>
        <taxon>Chordata</taxon>
        <taxon>Craniata</taxon>
        <taxon>Vertebrata</taxon>
        <taxon>Euteleostomi</taxon>
        <taxon>Mammalia</taxon>
        <taxon>Eutheria</taxon>
        <taxon>Laurasiatheria</taxon>
        <taxon>Chiroptera</taxon>
        <taxon>Yangochiroptera</taxon>
        <taxon>Vespertilionidae</taxon>
        <taxon>Pipistrellus</taxon>
    </lineage>
</organism>
<dbReference type="Gene3D" id="2.30.30.70">
    <property type="entry name" value="Ribosomal protein L21"/>
    <property type="match status" value="1"/>
</dbReference>
<evidence type="ECO:0000256" key="3">
    <source>
        <dbReference type="ARBA" id="ARBA00023274"/>
    </source>
</evidence>
<dbReference type="InterPro" id="IPR008991">
    <property type="entry name" value="Translation_prot_SH3-like_sf"/>
</dbReference>
<dbReference type="GO" id="GO:0006412">
    <property type="term" value="P:translation"/>
    <property type="evidence" value="ECO:0007669"/>
    <property type="project" value="InterPro"/>
</dbReference>
<name>A0A7J7S558_PIPKU</name>